<organism evidence="4 5">
    <name type="scientific">Oleidesulfovibrio alaskensis (strain ATCC BAA-1058 / DSM 17464 / G20)</name>
    <name type="common">Desulfovibrio alaskensis</name>
    <dbReference type="NCBI Taxonomy" id="207559"/>
    <lineage>
        <taxon>Bacteria</taxon>
        <taxon>Pseudomonadati</taxon>
        <taxon>Thermodesulfobacteriota</taxon>
        <taxon>Desulfovibrionia</taxon>
        <taxon>Desulfovibrionales</taxon>
        <taxon>Desulfovibrionaceae</taxon>
        <taxon>Oleidesulfovibrio</taxon>
    </lineage>
</organism>
<evidence type="ECO:0000313" key="4">
    <source>
        <dbReference type="EMBL" id="ABB39931.1"/>
    </source>
</evidence>
<dbReference type="RefSeq" id="WP_011368888.1">
    <property type="nucleotide sequence ID" value="NC_007519.1"/>
</dbReference>
<dbReference type="InterPro" id="IPR009057">
    <property type="entry name" value="Homeodomain-like_sf"/>
</dbReference>
<dbReference type="SUPFAM" id="SSF46689">
    <property type="entry name" value="Homeodomain-like"/>
    <property type="match status" value="2"/>
</dbReference>
<evidence type="ECO:0000313" key="5">
    <source>
        <dbReference type="Proteomes" id="UP000002710"/>
    </source>
</evidence>
<dbReference type="Proteomes" id="UP000002710">
    <property type="component" value="Chromosome"/>
</dbReference>
<protein>
    <submittedName>
        <fullName evidence="4">Transcriptional regulator, AraC family</fullName>
    </submittedName>
</protein>
<dbReference type="Gene3D" id="1.10.10.60">
    <property type="entry name" value="Homeodomain-like"/>
    <property type="match status" value="2"/>
</dbReference>
<evidence type="ECO:0000256" key="2">
    <source>
        <dbReference type="ARBA" id="ARBA00023163"/>
    </source>
</evidence>
<accession>Q30WL5</accession>
<dbReference type="PANTHER" id="PTHR43436:SF2">
    <property type="entry name" value="ARAC_XYLS FAMILY TRANSCRIPTIONAL REGULATOR"/>
    <property type="match status" value="1"/>
</dbReference>
<dbReference type="KEGG" id="dde:Dde_3137"/>
<keyword evidence="1" id="KW-0805">Transcription regulation</keyword>
<evidence type="ECO:0000256" key="1">
    <source>
        <dbReference type="ARBA" id="ARBA00023015"/>
    </source>
</evidence>
<dbReference type="Pfam" id="PF12833">
    <property type="entry name" value="HTH_18"/>
    <property type="match status" value="1"/>
</dbReference>
<evidence type="ECO:0000259" key="3">
    <source>
        <dbReference type="PROSITE" id="PS01124"/>
    </source>
</evidence>
<dbReference type="PROSITE" id="PS01124">
    <property type="entry name" value="HTH_ARAC_FAMILY_2"/>
    <property type="match status" value="1"/>
</dbReference>
<dbReference type="SMART" id="SM00342">
    <property type="entry name" value="HTH_ARAC"/>
    <property type="match status" value="1"/>
</dbReference>
<dbReference type="InterPro" id="IPR018060">
    <property type="entry name" value="HTH_AraC"/>
</dbReference>
<dbReference type="Pfam" id="PF06719">
    <property type="entry name" value="AraC_N"/>
    <property type="match status" value="1"/>
</dbReference>
<feature type="domain" description="HTH araC/xylS-type" evidence="3">
    <location>
        <begin position="192"/>
        <end position="290"/>
    </location>
</feature>
<dbReference type="EMBL" id="CP000112">
    <property type="protein sequence ID" value="ABB39931.1"/>
    <property type="molecule type" value="Genomic_DNA"/>
</dbReference>
<keyword evidence="5" id="KW-1185">Reference proteome</keyword>
<dbReference type="AlphaFoldDB" id="Q30WL5"/>
<sequence>MSGMVKLLDEIAGVDGGVVESRLPGVRFFKETRHVARRPMLYNPGICIVVSGHKVAYVGGQTFRYDVDNYLVTSVAMPFECESFPSQENPLLGMFIDIDIGQLNNLISMMERQDNPSVAVSNGRQLAIGPSAMDADMKDAAVKLVKALQSEQEARILGPGLVREVYYRALCGNQAPVLYSLVRGSGSFSQVARIIHMMEGSYSEKFDIQQLADSVHMSVSAFHKAFKDITADSPLQYLKKIRLSRARDLIVQQGMKAYLAADEVGYESPSQFSREFKRYFGRSPAELMRDVRSS</sequence>
<dbReference type="HOGENOM" id="CLU_000445_100_2_7"/>
<dbReference type="InterPro" id="IPR009594">
    <property type="entry name" value="Tscrpt_reg_HTH_AraC_N"/>
</dbReference>
<dbReference type="eggNOG" id="COG2207">
    <property type="taxonomic scope" value="Bacteria"/>
</dbReference>
<dbReference type="GO" id="GO:0003700">
    <property type="term" value="F:DNA-binding transcription factor activity"/>
    <property type="evidence" value="ECO:0007669"/>
    <property type="project" value="InterPro"/>
</dbReference>
<keyword evidence="2" id="KW-0804">Transcription</keyword>
<name>Q30WL5_OLEA2</name>
<dbReference type="PANTHER" id="PTHR43436">
    <property type="entry name" value="ARAC-FAMILY TRANSCRIPTIONAL REGULATOR"/>
    <property type="match status" value="1"/>
</dbReference>
<gene>
    <name evidence="4" type="ordered locus">Dde_3137</name>
</gene>
<proteinExistence type="predicted"/>
<reference evidence="4 5" key="1">
    <citation type="journal article" date="2011" name="J. Bacteriol.">
        <title>Complete genome sequence and updated annotation of Desulfovibrio alaskensis G20.</title>
        <authorList>
            <person name="Hauser L.J."/>
            <person name="Land M.L."/>
            <person name="Brown S.D."/>
            <person name="Larimer F."/>
            <person name="Keller K.L."/>
            <person name="Rapp-Giles B.J."/>
            <person name="Price M.N."/>
            <person name="Lin M."/>
            <person name="Bruce D.C."/>
            <person name="Detter J.C."/>
            <person name="Tapia R."/>
            <person name="Han C.S."/>
            <person name="Goodwin L.A."/>
            <person name="Cheng J.F."/>
            <person name="Pitluck S."/>
            <person name="Copeland A."/>
            <person name="Lucas S."/>
            <person name="Nolan M."/>
            <person name="Lapidus A.L."/>
            <person name="Palumbo A.V."/>
            <person name="Wall J.D."/>
        </authorList>
    </citation>
    <scope>NUCLEOTIDE SEQUENCE [LARGE SCALE GENOMIC DNA]</scope>
    <source>
        <strain evidence="5">ATCC BAA 1058 / DSM 17464 / G20</strain>
    </source>
</reference>
<dbReference type="STRING" id="207559.Dde_3137"/>
<dbReference type="GO" id="GO:0043565">
    <property type="term" value="F:sequence-specific DNA binding"/>
    <property type="evidence" value="ECO:0007669"/>
    <property type="project" value="InterPro"/>
</dbReference>